<evidence type="ECO:0000313" key="2">
    <source>
        <dbReference type="Proteomes" id="UP000646365"/>
    </source>
</evidence>
<comment type="caution">
    <text evidence="1">The sequence shown here is derived from an EMBL/GenBank/DDBJ whole genome shotgun (WGS) entry which is preliminary data.</text>
</comment>
<proteinExistence type="predicted"/>
<dbReference type="RefSeq" id="WP_189047880.1">
    <property type="nucleotide sequence ID" value="NZ_BMJQ01000008.1"/>
</dbReference>
<dbReference type="EMBL" id="BMJQ01000008">
    <property type="protein sequence ID" value="GGF25296.1"/>
    <property type="molecule type" value="Genomic_DNA"/>
</dbReference>
<sequence length="155" mass="17310">MNFRITGLSPEPFRALFGLSDEELACRGAQRVIADAKPGYPDRIEVRDAEVGEPLLLVNYTHQPADTPYRASHAVFVREGAETTYDQVNEVPDAMRSRWLSVRAFDAGHLMIDADLVEGSALESLIERFLANPDVAYLQAHYAKRGCYAARIERA</sequence>
<keyword evidence="2" id="KW-1185">Reference proteome</keyword>
<reference evidence="1" key="1">
    <citation type="journal article" date="2014" name="Int. J. Syst. Evol. Microbiol.">
        <title>Complete genome sequence of Corynebacterium casei LMG S-19264T (=DSM 44701T), isolated from a smear-ripened cheese.</title>
        <authorList>
            <consortium name="US DOE Joint Genome Institute (JGI-PGF)"/>
            <person name="Walter F."/>
            <person name="Albersmeier A."/>
            <person name="Kalinowski J."/>
            <person name="Ruckert C."/>
        </authorList>
    </citation>
    <scope>NUCLEOTIDE SEQUENCE</scope>
    <source>
        <strain evidence="1">CGMCC 1.15725</strain>
    </source>
</reference>
<dbReference type="Pfam" id="PF06718">
    <property type="entry name" value="DUF1203"/>
    <property type="match status" value="1"/>
</dbReference>
<dbReference type="AlphaFoldDB" id="A0A8J3E495"/>
<organism evidence="1 2">
    <name type="scientific">Aliidongia dinghuensis</name>
    <dbReference type="NCBI Taxonomy" id="1867774"/>
    <lineage>
        <taxon>Bacteria</taxon>
        <taxon>Pseudomonadati</taxon>
        <taxon>Pseudomonadota</taxon>
        <taxon>Alphaproteobacteria</taxon>
        <taxon>Rhodospirillales</taxon>
        <taxon>Dongiaceae</taxon>
        <taxon>Aliidongia</taxon>
    </lineage>
</organism>
<reference evidence="1" key="2">
    <citation type="submission" date="2020-09" db="EMBL/GenBank/DDBJ databases">
        <authorList>
            <person name="Sun Q."/>
            <person name="Zhou Y."/>
        </authorList>
    </citation>
    <scope>NUCLEOTIDE SEQUENCE</scope>
    <source>
        <strain evidence="1">CGMCC 1.15725</strain>
    </source>
</reference>
<dbReference type="InterPro" id="IPR009593">
    <property type="entry name" value="DUF1203"/>
</dbReference>
<dbReference type="Proteomes" id="UP000646365">
    <property type="component" value="Unassembled WGS sequence"/>
</dbReference>
<gene>
    <name evidence="1" type="ORF">GCM10011611_34160</name>
</gene>
<protein>
    <recommendedName>
        <fullName evidence="3">DUF1203 domain-containing protein</fullName>
    </recommendedName>
</protein>
<dbReference type="PIRSF" id="PIRSF034110">
    <property type="entry name" value="DUF1203"/>
    <property type="match status" value="1"/>
</dbReference>
<evidence type="ECO:0008006" key="3">
    <source>
        <dbReference type="Google" id="ProtNLM"/>
    </source>
</evidence>
<evidence type="ECO:0000313" key="1">
    <source>
        <dbReference type="EMBL" id="GGF25296.1"/>
    </source>
</evidence>
<accession>A0A8J3E495</accession>
<name>A0A8J3E495_9PROT</name>